<dbReference type="EMBL" id="SKBL01000027">
    <property type="protein sequence ID" value="TFU14730.1"/>
    <property type="molecule type" value="Genomic_DNA"/>
</dbReference>
<reference evidence="1 2" key="1">
    <citation type="submission" date="2019-03" db="EMBL/GenBank/DDBJ databases">
        <title>Thermus tengchongensis species for the arsenic transformation mechanism.</title>
        <authorList>
            <person name="Yuan G.C."/>
        </authorList>
    </citation>
    <scope>NUCLEOTIDE SEQUENCE [LARGE SCALE GENOMIC DNA]</scope>
    <source>
        <strain evidence="1 2">15Y</strain>
    </source>
</reference>
<sequence length="140" mass="16473">MRARNLFSLPENEQAPYLELWAELLQTKPHWKTLAEVREQAEPYYAEVARRLVDRLRAHPFTQGVGDIEPVFMSVMPYYFNDPPLDREYLLNRARAGRAYLEAGFTSSTLIAKYLILIEEWSRIFAGLFDRERGRVKSYV</sequence>
<comment type="caution">
    <text evidence="1">The sequence shown here is derived from an EMBL/GenBank/DDBJ whole genome shotgun (WGS) entry which is preliminary data.</text>
</comment>
<keyword evidence="2" id="KW-1185">Reference proteome</keyword>
<evidence type="ECO:0000313" key="2">
    <source>
        <dbReference type="Proteomes" id="UP000297244"/>
    </source>
</evidence>
<name>A0ABY2K3T9_9DEIN</name>
<proteinExistence type="predicted"/>
<gene>
    <name evidence="1" type="ORF">E0489_11560</name>
</gene>
<dbReference type="RefSeq" id="WP_135343915.1">
    <property type="nucleotide sequence ID" value="NZ_ML214262.1"/>
</dbReference>
<accession>A0ABY2K3T9</accession>
<dbReference type="Proteomes" id="UP000297244">
    <property type="component" value="Unassembled WGS sequence"/>
</dbReference>
<organism evidence="1 2">
    <name type="scientific">Thermus tengchongensis</name>
    <dbReference type="NCBI Taxonomy" id="1214928"/>
    <lineage>
        <taxon>Bacteria</taxon>
        <taxon>Thermotogati</taxon>
        <taxon>Deinococcota</taxon>
        <taxon>Deinococci</taxon>
        <taxon>Thermales</taxon>
        <taxon>Thermaceae</taxon>
        <taxon>Thermus</taxon>
    </lineage>
</organism>
<protein>
    <submittedName>
        <fullName evidence="1">Uncharacterized protein</fullName>
    </submittedName>
</protein>
<evidence type="ECO:0000313" key="1">
    <source>
        <dbReference type="EMBL" id="TFU14730.1"/>
    </source>
</evidence>